<keyword evidence="2" id="KW-1185">Reference proteome</keyword>
<protein>
    <submittedName>
        <fullName evidence="1">Uncharacterized protein</fullName>
    </submittedName>
</protein>
<dbReference type="EMBL" id="JAIQCV010000011">
    <property type="protein sequence ID" value="KAH1047470.1"/>
    <property type="molecule type" value="Genomic_DNA"/>
</dbReference>
<organism evidence="1 2">
    <name type="scientific">Gossypium stocksii</name>
    <dbReference type="NCBI Taxonomy" id="47602"/>
    <lineage>
        <taxon>Eukaryota</taxon>
        <taxon>Viridiplantae</taxon>
        <taxon>Streptophyta</taxon>
        <taxon>Embryophyta</taxon>
        <taxon>Tracheophyta</taxon>
        <taxon>Spermatophyta</taxon>
        <taxon>Magnoliopsida</taxon>
        <taxon>eudicotyledons</taxon>
        <taxon>Gunneridae</taxon>
        <taxon>Pentapetalae</taxon>
        <taxon>rosids</taxon>
        <taxon>malvids</taxon>
        <taxon>Malvales</taxon>
        <taxon>Malvaceae</taxon>
        <taxon>Malvoideae</taxon>
        <taxon>Gossypium</taxon>
    </lineage>
</organism>
<accession>A0A9D3ULI9</accession>
<gene>
    <name evidence="1" type="ORF">J1N35_038254</name>
</gene>
<name>A0A9D3ULI9_9ROSI</name>
<reference evidence="1 2" key="1">
    <citation type="journal article" date="2021" name="Plant Biotechnol. J.">
        <title>Multi-omics assisted identification of the key and species-specific regulatory components of drought-tolerant mechanisms in Gossypium stocksii.</title>
        <authorList>
            <person name="Yu D."/>
            <person name="Ke L."/>
            <person name="Zhang D."/>
            <person name="Wu Y."/>
            <person name="Sun Y."/>
            <person name="Mei J."/>
            <person name="Sun J."/>
            <person name="Sun Y."/>
        </authorList>
    </citation>
    <scope>NUCLEOTIDE SEQUENCE [LARGE SCALE GENOMIC DNA]</scope>
    <source>
        <strain evidence="2">cv. E1</strain>
        <tissue evidence="1">Leaf</tissue>
    </source>
</reference>
<proteinExistence type="predicted"/>
<dbReference type="Proteomes" id="UP000828251">
    <property type="component" value="Unassembled WGS sequence"/>
</dbReference>
<comment type="caution">
    <text evidence="1">The sequence shown here is derived from an EMBL/GenBank/DDBJ whole genome shotgun (WGS) entry which is preliminary data.</text>
</comment>
<evidence type="ECO:0000313" key="1">
    <source>
        <dbReference type="EMBL" id="KAH1047470.1"/>
    </source>
</evidence>
<evidence type="ECO:0000313" key="2">
    <source>
        <dbReference type="Proteomes" id="UP000828251"/>
    </source>
</evidence>
<dbReference type="AlphaFoldDB" id="A0A9D3ULI9"/>
<sequence length="71" mass="8004">MFALVSVVPCDYPGGIYWFPLSSYGLTPENSVFTASANYLVFNILVDYSMFIVTSDYLVFIVPADYIDFHS</sequence>